<dbReference type="Pfam" id="PF03239">
    <property type="entry name" value="FTR1"/>
    <property type="match status" value="1"/>
</dbReference>
<evidence type="ECO:0000256" key="3">
    <source>
        <dbReference type="ARBA" id="ARBA00022692"/>
    </source>
</evidence>
<name>A0A7C6A8H9_UNCW3</name>
<reference evidence="7" key="1">
    <citation type="journal article" date="2020" name="mSystems">
        <title>Genome- and Community-Level Interaction Insights into Carbon Utilization and Element Cycling Functions of Hydrothermarchaeota in Hydrothermal Sediment.</title>
        <authorList>
            <person name="Zhou Z."/>
            <person name="Liu Y."/>
            <person name="Xu W."/>
            <person name="Pan J."/>
            <person name="Luo Z.H."/>
            <person name="Li M."/>
        </authorList>
    </citation>
    <scope>NUCLEOTIDE SEQUENCE [LARGE SCALE GENOMIC DNA]</scope>
    <source>
        <strain evidence="7">SpSt-876</strain>
    </source>
</reference>
<feature type="transmembrane region" description="Helical" evidence="6">
    <location>
        <begin position="147"/>
        <end position="169"/>
    </location>
</feature>
<keyword evidence="4 6" id="KW-1133">Transmembrane helix</keyword>
<comment type="caution">
    <text evidence="7">The sequence shown here is derived from an EMBL/GenBank/DDBJ whole genome shotgun (WGS) entry which is preliminary data.</text>
</comment>
<gene>
    <name evidence="7" type="ORF">ENW73_02210</name>
</gene>
<organism evidence="7">
    <name type="scientific">candidate division WOR-3 bacterium</name>
    <dbReference type="NCBI Taxonomy" id="2052148"/>
    <lineage>
        <taxon>Bacteria</taxon>
        <taxon>Bacteria division WOR-3</taxon>
    </lineage>
</organism>
<evidence type="ECO:0000313" key="7">
    <source>
        <dbReference type="EMBL" id="HHS51667.1"/>
    </source>
</evidence>
<dbReference type="GO" id="GO:0033573">
    <property type="term" value="C:high-affinity iron permease complex"/>
    <property type="evidence" value="ECO:0007669"/>
    <property type="project" value="InterPro"/>
</dbReference>
<keyword evidence="3 6" id="KW-0812">Transmembrane</keyword>
<evidence type="ECO:0000256" key="2">
    <source>
        <dbReference type="ARBA" id="ARBA00008333"/>
    </source>
</evidence>
<dbReference type="PANTHER" id="PTHR31632:SF2">
    <property type="entry name" value="PLASMA MEMBRANE IRON PERMEASE"/>
    <property type="match status" value="1"/>
</dbReference>
<dbReference type="EMBL" id="DTLI01000053">
    <property type="protein sequence ID" value="HHS51667.1"/>
    <property type="molecule type" value="Genomic_DNA"/>
</dbReference>
<evidence type="ECO:0000256" key="5">
    <source>
        <dbReference type="ARBA" id="ARBA00023136"/>
    </source>
</evidence>
<feature type="transmembrane region" description="Helical" evidence="6">
    <location>
        <begin position="176"/>
        <end position="196"/>
    </location>
</feature>
<feature type="transmembrane region" description="Helical" evidence="6">
    <location>
        <begin position="6"/>
        <end position="26"/>
    </location>
</feature>
<sequence>MLSSFLITLRETLEAALIIGIILSYLVRTKQTKYTTFVYLGVISGIVVSIMGALLFTILAGGFYGRAEKIFEGITMLVGALLLTTVILWMMKQKHSVRELEHKVGIELSAGHKFGLFLLVFVSVLREGIETVIFLGAASFASTNNNIIDALTGIMLAIFLGSALFVGSMKINIKKFFSTTNILLILFAAGLVAHGISELQAAKIIPTGIEHLWDINSIIDEKGPIGSMLKGLFGYNGNPSLIEVLGYAIYLTFVFVLGRKTERAHRVKVS</sequence>
<dbReference type="InterPro" id="IPR004923">
    <property type="entry name" value="FTR1/Fip1/EfeU"/>
</dbReference>
<comment type="similarity">
    <text evidence="2">Belongs to the oxidase-dependent Fe transporter (OFeT) (TC 9.A.10.1) family.</text>
</comment>
<evidence type="ECO:0000256" key="6">
    <source>
        <dbReference type="SAM" id="Phobius"/>
    </source>
</evidence>
<feature type="transmembrane region" description="Helical" evidence="6">
    <location>
        <begin position="70"/>
        <end position="91"/>
    </location>
</feature>
<proteinExistence type="inferred from homology"/>
<feature type="transmembrane region" description="Helical" evidence="6">
    <location>
        <begin position="38"/>
        <end position="64"/>
    </location>
</feature>
<protein>
    <submittedName>
        <fullName evidence="7">High-affinity iron transporter</fullName>
    </submittedName>
</protein>
<feature type="transmembrane region" description="Helical" evidence="6">
    <location>
        <begin position="240"/>
        <end position="258"/>
    </location>
</feature>
<accession>A0A7C6A8H9</accession>
<dbReference type="GO" id="GO:0015093">
    <property type="term" value="F:ferrous iron transmembrane transporter activity"/>
    <property type="evidence" value="ECO:0007669"/>
    <property type="project" value="TreeGrafter"/>
</dbReference>
<comment type="subcellular location">
    <subcellularLocation>
        <location evidence="1">Membrane</location>
        <topology evidence="1">Multi-pass membrane protein</topology>
    </subcellularLocation>
</comment>
<evidence type="ECO:0000256" key="4">
    <source>
        <dbReference type="ARBA" id="ARBA00022989"/>
    </source>
</evidence>
<dbReference type="AlphaFoldDB" id="A0A7C6A8H9"/>
<dbReference type="PANTHER" id="PTHR31632">
    <property type="entry name" value="IRON TRANSPORTER FTH1"/>
    <property type="match status" value="1"/>
</dbReference>
<evidence type="ECO:0000256" key="1">
    <source>
        <dbReference type="ARBA" id="ARBA00004141"/>
    </source>
</evidence>
<feature type="transmembrane region" description="Helical" evidence="6">
    <location>
        <begin position="116"/>
        <end position="141"/>
    </location>
</feature>
<keyword evidence="5 6" id="KW-0472">Membrane</keyword>